<feature type="domain" description="Condensation" evidence="1">
    <location>
        <begin position="25"/>
        <end position="294"/>
    </location>
</feature>
<dbReference type="InterPro" id="IPR023213">
    <property type="entry name" value="CAT-like_dom_sf"/>
</dbReference>
<dbReference type="eggNOG" id="COG4908">
    <property type="taxonomic scope" value="Bacteria"/>
</dbReference>
<dbReference type="Proteomes" id="UP000000960">
    <property type="component" value="Chromosome"/>
</dbReference>
<keyword evidence="3" id="KW-1185">Reference proteome</keyword>
<reference evidence="2 3" key="1">
    <citation type="journal article" date="2009" name="Stand. Genomic Sci.">
        <title>Complete genome sequence of Atopobium parvulum type strain (IPP 1246).</title>
        <authorList>
            <person name="Copeland A."/>
            <person name="Sikorski J."/>
            <person name="Lapidus A."/>
            <person name="Nolan M."/>
            <person name="Del Rio T.G."/>
            <person name="Lucas S."/>
            <person name="Chen F."/>
            <person name="Tice H."/>
            <person name="Pitluck S."/>
            <person name="Cheng J.F."/>
            <person name="Pukall R."/>
            <person name="Chertkov O."/>
            <person name="Brettin T."/>
            <person name="Han C."/>
            <person name="Detter J.C."/>
            <person name="Kuske C."/>
            <person name="Bruce D."/>
            <person name="Goodwin L."/>
            <person name="Ivanova N."/>
            <person name="Mavromatis K."/>
            <person name="Mikhailova N."/>
            <person name="Chen A."/>
            <person name="Palaniappan K."/>
            <person name="Chain P."/>
            <person name="Rohde M."/>
            <person name="Goker M."/>
            <person name="Bristow J."/>
            <person name="Eisen J.A."/>
            <person name="Markowitz V."/>
            <person name="Hugenholtz P."/>
            <person name="Kyrpides N.C."/>
            <person name="Klenk H.P."/>
            <person name="Detter J.C."/>
        </authorList>
    </citation>
    <scope>NUCLEOTIDE SEQUENCE [LARGE SCALE GENOMIC DNA]</scope>
    <source>
        <strain evidence="3">ATCC 33793 / DSM 20469 / CCUG 32760 / JCM 10300 / KCTC 3663 / VPI 0546 / 1246</strain>
    </source>
</reference>
<evidence type="ECO:0000313" key="3">
    <source>
        <dbReference type="Proteomes" id="UP000000960"/>
    </source>
</evidence>
<dbReference type="EMBL" id="CP001721">
    <property type="protein sequence ID" value="ACV50644.1"/>
    <property type="molecule type" value="Genomic_DNA"/>
</dbReference>
<dbReference type="GO" id="GO:0008610">
    <property type="term" value="P:lipid biosynthetic process"/>
    <property type="evidence" value="ECO:0007669"/>
    <property type="project" value="UniProtKB-ARBA"/>
</dbReference>
<dbReference type="InterPro" id="IPR052058">
    <property type="entry name" value="Alcohol_O-acetyltransferase"/>
</dbReference>
<sequence length="409" mass="46281">MDIKGQPFDYMQYMYSFVQNPIIRGCIRFNGKLQGGKLKRAIEELASTYPILLCKYKVQKGTWATDSHASCEDLLTTISAKNDFSTLENDSLLTSLKIGIDLPLKIYWLCGEEKDSLCIIASHLLCDGRGFEQLLYLLAELYSGTEIKEQINRDRSFSQVINRFSMGQKIKILCSKTQKHSSTKLHLPLNESSRTPNLITRQISISKLEQYHSCTNEHKPSINDILLAAYLLTLHDMFQWNNITIPCPVDLRKFSTDTRNSICNLTGNYYCHINFNDNSTFDEICREITTQMHTQKNSSSCLKEPMLLHILYRILPLSIVKGLLSRAISVPITSYTNLGKMDEKLLVFQGVSISDAFIATADKPVPYFQLAASTYKDKCTLSVCTYASGKSFDVLCSVVDNICSVLENL</sequence>
<dbReference type="PANTHER" id="PTHR28037:SF1">
    <property type="entry name" value="ALCOHOL O-ACETYLTRANSFERASE 1-RELATED"/>
    <property type="match status" value="1"/>
</dbReference>
<dbReference type="PANTHER" id="PTHR28037">
    <property type="entry name" value="ALCOHOL O-ACETYLTRANSFERASE 1-RELATED"/>
    <property type="match status" value="1"/>
</dbReference>
<dbReference type="STRING" id="521095.Apar_0212"/>
<dbReference type="Gene3D" id="3.30.559.30">
    <property type="entry name" value="Nonribosomal peptide synthetase, condensation domain"/>
    <property type="match status" value="1"/>
</dbReference>
<dbReference type="RefSeq" id="WP_012808302.1">
    <property type="nucleotide sequence ID" value="NC_013203.1"/>
</dbReference>
<name>C8W956_LANP1</name>
<dbReference type="KEGG" id="apv:Apar_0212"/>
<accession>C8W956</accession>
<gene>
    <name evidence="2" type="ordered locus">Apar_0212</name>
</gene>
<dbReference type="SUPFAM" id="SSF52777">
    <property type="entry name" value="CoA-dependent acyltransferases"/>
    <property type="match status" value="2"/>
</dbReference>
<dbReference type="GeneID" id="84805750"/>
<proteinExistence type="predicted"/>
<dbReference type="Pfam" id="PF00668">
    <property type="entry name" value="Condensation"/>
    <property type="match status" value="1"/>
</dbReference>
<dbReference type="GO" id="GO:0003824">
    <property type="term" value="F:catalytic activity"/>
    <property type="evidence" value="ECO:0007669"/>
    <property type="project" value="InterPro"/>
</dbReference>
<dbReference type="HOGENOM" id="CLU_050810_1_0_11"/>
<organism evidence="2 3">
    <name type="scientific">Lancefieldella parvula (strain ATCC 33793 / DSM 20469 / CCUG 32760 / JCM 10300 / KCTC 3663 / VPI 0546 / 1246)</name>
    <name type="common">Atopobium parvulum</name>
    <dbReference type="NCBI Taxonomy" id="521095"/>
    <lineage>
        <taxon>Bacteria</taxon>
        <taxon>Bacillati</taxon>
        <taxon>Actinomycetota</taxon>
        <taxon>Coriobacteriia</taxon>
        <taxon>Coriobacteriales</taxon>
        <taxon>Atopobiaceae</taxon>
        <taxon>Lancefieldella</taxon>
    </lineage>
</organism>
<evidence type="ECO:0000259" key="1">
    <source>
        <dbReference type="Pfam" id="PF00668"/>
    </source>
</evidence>
<evidence type="ECO:0000313" key="2">
    <source>
        <dbReference type="EMBL" id="ACV50644.1"/>
    </source>
</evidence>
<dbReference type="AlphaFoldDB" id="C8W956"/>
<dbReference type="Gene3D" id="3.30.559.10">
    <property type="entry name" value="Chloramphenicol acetyltransferase-like domain"/>
    <property type="match status" value="1"/>
</dbReference>
<dbReference type="InterPro" id="IPR001242">
    <property type="entry name" value="Condensation_dom"/>
</dbReference>
<protein>
    <submittedName>
        <fullName evidence="2">Uncharacterized protein containing a NRPS condensation (Elongation) like domain</fullName>
    </submittedName>
</protein>
<dbReference type="OrthoDB" id="7321121at2"/>